<organism evidence="4">
    <name type="scientific">Rodentolepis nana</name>
    <name type="common">Dwarf tapeworm</name>
    <name type="synonym">Hymenolepis nana</name>
    <dbReference type="NCBI Taxonomy" id="102285"/>
    <lineage>
        <taxon>Eukaryota</taxon>
        <taxon>Metazoa</taxon>
        <taxon>Spiralia</taxon>
        <taxon>Lophotrochozoa</taxon>
        <taxon>Platyhelminthes</taxon>
        <taxon>Cestoda</taxon>
        <taxon>Eucestoda</taxon>
        <taxon>Cyclophyllidea</taxon>
        <taxon>Hymenolepididae</taxon>
        <taxon>Rodentolepis</taxon>
    </lineage>
</organism>
<feature type="transmembrane region" description="Helical" evidence="1">
    <location>
        <begin position="280"/>
        <end position="300"/>
    </location>
</feature>
<feature type="transmembrane region" description="Helical" evidence="1">
    <location>
        <begin position="437"/>
        <end position="462"/>
    </location>
</feature>
<protein>
    <submittedName>
        <fullName evidence="4">HAD-like domain-containing protein</fullName>
    </submittedName>
</protein>
<feature type="transmembrane region" description="Helical" evidence="1">
    <location>
        <begin position="400"/>
        <end position="425"/>
    </location>
</feature>
<dbReference type="PANTHER" id="PTHR46191">
    <property type="match status" value="1"/>
</dbReference>
<reference evidence="2 3" key="2">
    <citation type="submission" date="2018-11" db="EMBL/GenBank/DDBJ databases">
        <authorList>
            <consortium name="Pathogen Informatics"/>
        </authorList>
    </citation>
    <scope>NUCLEOTIDE SEQUENCE [LARGE SCALE GENOMIC DNA]</scope>
</reference>
<dbReference type="EMBL" id="UZAE01000602">
    <property type="protein sequence ID" value="VDN97385.1"/>
    <property type="molecule type" value="Genomic_DNA"/>
</dbReference>
<name>A0A0R3T3E8_RODNA</name>
<dbReference type="OrthoDB" id="6082754at2759"/>
<evidence type="ECO:0000313" key="3">
    <source>
        <dbReference type="Proteomes" id="UP000278807"/>
    </source>
</evidence>
<dbReference type="Gene3D" id="3.40.50.1000">
    <property type="entry name" value="HAD superfamily/HAD-like"/>
    <property type="match status" value="1"/>
</dbReference>
<keyword evidence="1" id="KW-0472">Membrane</keyword>
<dbReference type="NCBIfam" id="TIGR01549">
    <property type="entry name" value="HAD-SF-IA-v1"/>
    <property type="match status" value="1"/>
</dbReference>
<keyword evidence="3" id="KW-1185">Reference proteome</keyword>
<dbReference type="AlphaFoldDB" id="A0A0R3T3E8"/>
<evidence type="ECO:0000313" key="4">
    <source>
        <dbReference type="WBParaSite" id="HNAJ_0000152701-mRNA-1"/>
    </source>
</evidence>
<dbReference type="SUPFAM" id="SSF56784">
    <property type="entry name" value="HAD-like"/>
    <property type="match status" value="1"/>
</dbReference>
<feature type="transmembrane region" description="Helical" evidence="1">
    <location>
        <begin position="339"/>
        <end position="359"/>
    </location>
</feature>
<dbReference type="InterPro" id="IPR036412">
    <property type="entry name" value="HAD-like_sf"/>
</dbReference>
<dbReference type="InterPro" id="IPR044924">
    <property type="entry name" value="HAD-SF_hydro_IA_REG-2-like_cap"/>
</dbReference>
<dbReference type="Proteomes" id="UP000278807">
    <property type="component" value="Unassembled WGS sequence"/>
</dbReference>
<feature type="transmembrane region" description="Helical" evidence="1">
    <location>
        <begin position="516"/>
        <end position="543"/>
    </location>
</feature>
<feature type="transmembrane region" description="Helical" evidence="1">
    <location>
        <begin position="371"/>
        <end position="388"/>
    </location>
</feature>
<gene>
    <name evidence="2" type="ORF">HNAJ_LOCUS1526</name>
</gene>
<dbReference type="Pfam" id="PF00702">
    <property type="entry name" value="Hydrolase"/>
    <property type="match status" value="1"/>
</dbReference>
<keyword evidence="1" id="KW-1133">Transmembrane helix</keyword>
<keyword evidence="1" id="KW-0812">Transmembrane</keyword>
<sequence>MRACALRYLSVDLYKTLVQPKEDIALTYTKFGHKHLHFEFTKRVVSDQLIDACSAISNKWPNFGRKDKLNPRLWWREVMIQTFAGSSPFDEKHVRNALSEDIVNEFYEWFSTANAWFLVPGTVEGLEKIKSAGIKLAVCSNSDERTVTILKNLGLDKFFDFVVYSRDCDYMKPNRGIFELVCNRFGEIASDKSDLGSRMKLCGHVGDSKSQDYLGARSAGFGRAFLFKSNTEKSSLWPYQNHQSEFSDDLASSQEVAKPKAVTPADLPPLQRWGVFSLRISHYLLARSGIILAIFLLCLLSERASRESQPPIHPWIIYTHAAIYMLTSTGMSARILPSFSVLLASAFYIHLAYLFAFEPDFGYPSWLRMRCVLRLLALAAASIRMLAVGDFDPSRISDKIGAGLSGCICAIMGLLSLPIVTIAYISDTVRKHEINSLFPYVAFGVFIHWVIGLAFCLAFLAYSFPVLVVLPSGQGQSPFFAKLVSLADKLACVGWGLTLLCKDINWSYWKTQRIDYWLLNTLILVEVITIASIVIGASLPWLGRITKAREEQKRKKAK</sequence>
<dbReference type="GO" id="GO:0005634">
    <property type="term" value="C:nucleus"/>
    <property type="evidence" value="ECO:0007669"/>
    <property type="project" value="TreeGrafter"/>
</dbReference>
<dbReference type="InterPro" id="IPR051828">
    <property type="entry name" value="HAD-like_hydrolase_domain"/>
</dbReference>
<accession>A0A0R3T3E8</accession>
<evidence type="ECO:0000256" key="1">
    <source>
        <dbReference type="SAM" id="Phobius"/>
    </source>
</evidence>
<evidence type="ECO:0000313" key="2">
    <source>
        <dbReference type="EMBL" id="VDN97385.1"/>
    </source>
</evidence>
<dbReference type="InterPro" id="IPR023214">
    <property type="entry name" value="HAD_sf"/>
</dbReference>
<dbReference type="PANTHER" id="PTHR46191:SF2">
    <property type="entry name" value="HALOACID DEHALOGENASE-LIKE HYDROLASE DOMAIN-CONTAINING PROTEIN 3"/>
    <property type="match status" value="1"/>
</dbReference>
<dbReference type="Gene3D" id="1.10.150.720">
    <property type="entry name" value="Haloacid dehalogenase-like hydrolase"/>
    <property type="match status" value="1"/>
</dbReference>
<feature type="transmembrane region" description="Helical" evidence="1">
    <location>
        <begin position="312"/>
        <end position="333"/>
    </location>
</feature>
<dbReference type="STRING" id="102285.A0A0R3T3E8"/>
<dbReference type="InterPro" id="IPR006439">
    <property type="entry name" value="HAD-SF_hydro_IA"/>
</dbReference>
<proteinExistence type="predicted"/>
<reference evidence="4" key="1">
    <citation type="submission" date="2017-02" db="UniProtKB">
        <authorList>
            <consortium name="WormBaseParasite"/>
        </authorList>
    </citation>
    <scope>IDENTIFICATION</scope>
</reference>
<dbReference type="WBParaSite" id="HNAJ_0000152701-mRNA-1">
    <property type="protein sequence ID" value="HNAJ_0000152701-mRNA-1"/>
    <property type="gene ID" value="HNAJ_0000152701"/>
</dbReference>